<keyword evidence="3" id="KW-1185">Reference proteome</keyword>
<dbReference type="PROSITE" id="PS51671">
    <property type="entry name" value="ACT"/>
    <property type="match status" value="1"/>
</dbReference>
<gene>
    <name evidence="2" type="ORF">ACFPCY_21040</name>
</gene>
<dbReference type="EMBL" id="JBHSIT010000006">
    <property type="protein sequence ID" value="MFC4909819.1"/>
    <property type="molecule type" value="Genomic_DNA"/>
</dbReference>
<protein>
    <submittedName>
        <fullName evidence="2">ACT domain-containing protein</fullName>
    </submittedName>
</protein>
<dbReference type="Proteomes" id="UP001595872">
    <property type="component" value="Unassembled WGS sequence"/>
</dbReference>
<sequence length="213" mass="21645">MLLRIRVRLPDRPGSLASVARTLGAAGADVVQMAVLERDGGRALDDFTVAWPAGAGTAGLRDGLTAIPGVAVAGIWPTVEPKGAHPDAALLGQLAADPARGTMTLADAVPALLSADWAALAADHVLIYGSLSAPANAPGYVYESALGEGWGGPSRARAFSGDGFHFAACPVSDGLDLLVARGGDAPPFHRTEVFRLDQLVVAARAVLAAPVGR</sequence>
<accession>A0ABV9U0Q6</accession>
<comment type="caution">
    <text evidence="2">The sequence shown here is derived from an EMBL/GenBank/DDBJ whole genome shotgun (WGS) entry which is preliminary data.</text>
</comment>
<organism evidence="2 3">
    <name type="scientific">Actinomadura gamaensis</name>
    <dbReference type="NCBI Taxonomy" id="1763541"/>
    <lineage>
        <taxon>Bacteria</taxon>
        <taxon>Bacillati</taxon>
        <taxon>Actinomycetota</taxon>
        <taxon>Actinomycetes</taxon>
        <taxon>Streptosporangiales</taxon>
        <taxon>Thermomonosporaceae</taxon>
        <taxon>Actinomadura</taxon>
    </lineage>
</organism>
<proteinExistence type="predicted"/>
<dbReference type="InterPro" id="IPR002912">
    <property type="entry name" value="ACT_dom"/>
</dbReference>
<name>A0ABV9U0Q6_9ACTN</name>
<evidence type="ECO:0000313" key="3">
    <source>
        <dbReference type="Proteomes" id="UP001595872"/>
    </source>
</evidence>
<dbReference type="Pfam" id="PF01842">
    <property type="entry name" value="ACT"/>
    <property type="match status" value="1"/>
</dbReference>
<evidence type="ECO:0000313" key="2">
    <source>
        <dbReference type="EMBL" id="MFC4909819.1"/>
    </source>
</evidence>
<reference evidence="3" key="1">
    <citation type="journal article" date="2019" name="Int. J. Syst. Evol. Microbiol.">
        <title>The Global Catalogue of Microorganisms (GCM) 10K type strain sequencing project: providing services to taxonomists for standard genome sequencing and annotation.</title>
        <authorList>
            <consortium name="The Broad Institute Genomics Platform"/>
            <consortium name="The Broad Institute Genome Sequencing Center for Infectious Disease"/>
            <person name="Wu L."/>
            <person name="Ma J."/>
        </authorList>
    </citation>
    <scope>NUCLEOTIDE SEQUENCE [LARGE SCALE GENOMIC DNA]</scope>
    <source>
        <strain evidence="3">KLKA75</strain>
    </source>
</reference>
<dbReference type="Gene3D" id="3.30.70.260">
    <property type="match status" value="1"/>
</dbReference>
<dbReference type="RefSeq" id="WP_378257637.1">
    <property type="nucleotide sequence ID" value="NZ_JBHSIT010000006.1"/>
</dbReference>
<evidence type="ECO:0000259" key="1">
    <source>
        <dbReference type="PROSITE" id="PS51671"/>
    </source>
</evidence>
<dbReference type="SUPFAM" id="SSF55021">
    <property type="entry name" value="ACT-like"/>
    <property type="match status" value="1"/>
</dbReference>
<dbReference type="InterPro" id="IPR045865">
    <property type="entry name" value="ACT-like_dom_sf"/>
</dbReference>
<feature type="domain" description="ACT" evidence="1">
    <location>
        <begin position="4"/>
        <end position="82"/>
    </location>
</feature>